<feature type="domain" description="SH3" evidence="13">
    <location>
        <begin position="582"/>
        <end position="644"/>
    </location>
</feature>
<dbReference type="PANTHER" id="PTHR15735">
    <property type="entry name" value="FCH AND DOUBLE SH3 DOMAINS PROTEIN"/>
    <property type="match status" value="1"/>
</dbReference>
<evidence type="ECO:0000259" key="15">
    <source>
        <dbReference type="PROSITE" id="PS51860"/>
    </source>
</evidence>
<keyword evidence="9" id="KW-0472">Membrane</keyword>
<dbReference type="OrthoDB" id="8783038at2759"/>
<evidence type="ECO:0000256" key="3">
    <source>
        <dbReference type="ARBA" id="ARBA00009426"/>
    </source>
</evidence>
<comment type="caution">
    <text evidence="16">The sequence shown here is derived from an EMBL/GenBank/DDBJ whole genome shotgun (WGS) entry which is preliminary data.</text>
</comment>
<comment type="subcellular location">
    <subcellularLocation>
        <location evidence="1">Cell membrane</location>
    </subcellularLocation>
    <subcellularLocation>
        <location evidence="2">Cytoplasm</location>
    </subcellularLocation>
</comment>
<evidence type="ECO:0000256" key="6">
    <source>
        <dbReference type="ARBA" id="ARBA00022490"/>
    </source>
</evidence>
<dbReference type="FunFam" id="2.30.30.40:FF:000203">
    <property type="entry name" value="Cdc42-interacting protein 4, isoform F"/>
    <property type="match status" value="1"/>
</dbReference>
<dbReference type="InterPro" id="IPR036028">
    <property type="entry name" value="SH3-like_dom_sf"/>
</dbReference>
<dbReference type="InterPro" id="IPR057870">
    <property type="entry name" value="HR1_TOCA"/>
</dbReference>
<dbReference type="GO" id="GO:0005886">
    <property type="term" value="C:plasma membrane"/>
    <property type="evidence" value="ECO:0007669"/>
    <property type="project" value="UniProtKB-SubCell"/>
</dbReference>
<reference evidence="16 17" key="1">
    <citation type="journal article" date="2015" name="Genome Biol.">
        <title>Comparative genomics of Steinernema reveals deeply conserved gene regulatory networks.</title>
        <authorList>
            <person name="Dillman A.R."/>
            <person name="Macchietto M."/>
            <person name="Porter C.F."/>
            <person name="Rogers A."/>
            <person name="Williams B."/>
            <person name="Antoshechkin I."/>
            <person name="Lee M.M."/>
            <person name="Goodwin Z."/>
            <person name="Lu X."/>
            <person name="Lewis E.E."/>
            <person name="Goodrich-Blair H."/>
            <person name="Stock S.P."/>
            <person name="Adams B.J."/>
            <person name="Sternberg P.W."/>
            <person name="Mortazavi A."/>
        </authorList>
    </citation>
    <scope>NUCLEOTIDE SEQUENCE [LARGE SCALE GENOMIC DNA]</scope>
    <source>
        <strain evidence="16 17">ALL</strain>
    </source>
</reference>
<evidence type="ECO:0000259" key="13">
    <source>
        <dbReference type="PROSITE" id="PS50002"/>
    </source>
</evidence>
<dbReference type="SUPFAM" id="SSF103657">
    <property type="entry name" value="BAR/IMD domain-like"/>
    <property type="match status" value="1"/>
</dbReference>
<evidence type="ECO:0000256" key="9">
    <source>
        <dbReference type="ARBA" id="ARBA00023136"/>
    </source>
</evidence>
<dbReference type="Gene3D" id="1.20.1270.60">
    <property type="entry name" value="Arfaptin homology (AH) domain/BAR domain"/>
    <property type="match status" value="1"/>
</dbReference>
<sequence length="647" mass="71014">MLSPVRFAKWTSQKAAPIFNPSASSSTLDLSDANPVFRAYLANYAAVLDQTDIVANHTQKGIDTFEKYGQFVKERAAIEEEYASKLRSLVKKNLGKKPKDEDDAAHSFTYLASFHALLREIESYAAQREVIAESLKKDIYPSVTQKCQQLKANRKAHLAELTAIQGGMNATVDMMCKQQKNYMKAFKEAENAFLKYDKAEKNMDLSRADLEKAKTNATNRNHACEESKQSYAHSLEMANQAQHEYYSNRLPHVLDALRAVDVERIEETKKAMMKSVQAETDVVNVVQRIYGDMNSAISKIDSAKDTVTLVDQNRTGYVFPEPFPFEDLGSPSAVTHADAMSSDGSHSTATLKRGTINGSASRNPNGKSVQRKSSMHHRLFGGSSAKQNAESDYGSLPPQQKCRKLQHKIEQMEKEMLTKKQGMNGMIKMQQLYKANPQMGNVDEVESQMSTNQKEIDKLASEIEKMKKLFRDAQAELNTPLGGIADTPHRPPSALTSGGGSSPRIPSSLGGSADGRTGTPTSGHKRTSYSEESISSEGSSARNSSTPSSAVVVTNGTNGSQKSGTPPLADASDVYEDVEDLPVLGTCKAVYAFDGGSDGTIIMKEGEELLLLEKDEGDGWTRVRTAGTKREGFVPTSYLECKWYPNS</sequence>
<comment type="similarity">
    <text evidence="3">Belongs to the FNBP1 family.</text>
</comment>
<dbReference type="InterPro" id="IPR027267">
    <property type="entry name" value="AH/BAR_dom_sf"/>
</dbReference>
<dbReference type="Gene3D" id="6.10.140.470">
    <property type="match status" value="1"/>
</dbReference>
<evidence type="ECO:0000256" key="12">
    <source>
        <dbReference type="SAM" id="MobiDB-lite"/>
    </source>
</evidence>
<dbReference type="InterPro" id="IPR001060">
    <property type="entry name" value="FCH_dom"/>
</dbReference>
<gene>
    <name evidence="16" type="ORF">L596_014419</name>
</gene>
<keyword evidence="5" id="KW-1003">Cell membrane</keyword>
<proteinExistence type="inferred from homology"/>
<dbReference type="PANTHER" id="PTHR15735:SF12">
    <property type="entry name" value="CDC42-INTERACTING PROTEIN 4, ISOFORM B"/>
    <property type="match status" value="1"/>
</dbReference>
<evidence type="ECO:0000313" key="17">
    <source>
        <dbReference type="Proteomes" id="UP000298663"/>
    </source>
</evidence>
<feature type="compositionally biased region" description="Basic residues" evidence="12">
    <location>
        <begin position="369"/>
        <end position="379"/>
    </location>
</feature>
<dbReference type="Proteomes" id="UP000298663">
    <property type="component" value="Unassembled WGS sequence"/>
</dbReference>
<dbReference type="PROSITE" id="PS51741">
    <property type="entry name" value="F_BAR"/>
    <property type="match status" value="1"/>
</dbReference>
<dbReference type="Pfam" id="PF25610">
    <property type="entry name" value="HR1_TOCA"/>
    <property type="match status" value="1"/>
</dbReference>
<dbReference type="CDD" id="cd11619">
    <property type="entry name" value="HR1_CIP4-like"/>
    <property type="match status" value="1"/>
</dbReference>
<keyword evidence="17" id="KW-1185">Reference proteome</keyword>
<evidence type="ECO:0000313" key="16">
    <source>
        <dbReference type="EMBL" id="TKR80330.1"/>
    </source>
</evidence>
<dbReference type="CDD" id="cd11911">
    <property type="entry name" value="SH3_CIP4-like"/>
    <property type="match status" value="1"/>
</dbReference>
<feature type="domain" description="REM-1" evidence="15">
    <location>
        <begin position="395"/>
        <end position="472"/>
    </location>
</feature>
<accession>A0A4U5NCP9</accession>
<protein>
    <recommendedName>
        <fullName evidence="18">SH3 domain-containing protein</fullName>
    </recommendedName>
</protein>
<dbReference type="GO" id="GO:0006897">
    <property type="term" value="P:endocytosis"/>
    <property type="evidence" value="ECO:0007669"/>
    <property type="project" value="UniProtKB-KW"/>
</dbReference>
<dbReference type="Gene3D" id="2.30.30.40">
    <property type="entry name" value="SH3 Domains"/>
    <property type="match status" value="1"/>
</dbReference>
<feature type="compositionally biased region" description="Polar residues" evidence="12">
    <location>
        <begin position="342"/>
        <end position="368"/>
    </location>
</feature>
<dbReference type="PROSITE" id="PS50002">
    <property type="entry name" value="SH3"/>
    <property type="match status" value="1"/>
</dbReference>
<name>A0A4U5NCP9_STECR</name>
<dbReference type="STRING" id="34508.A0A4U5NCP9"/>
<evidence type="ECO:0000256" key="7">
    <source>
        <dbReference type="ARBA" id="ARBA00022583"/>
    </source>
</evidence>
<dbReference type="SUPFAM" id="SSF50044">
    <property type="entry name" value="SH3-domain"/>
    <property type="match status" value="1"/>
</dbReference>
<evidence type="ECO:0000256" key="4">
    <source>
        <dbReference type="ARBA" id="ARBA00022443"/>
    </source>
</evidence>
<evidence type="ECO:0000259" key="14">
    <source>
        <dbReference type="PROSITE" id="PS51741"/>
    </source>
</evidence>
<keyword evidence="4 10" id="KW-0728">SH3 domain</keyword>
<dbReference type="SMART" id="SM00326">
    <property type="entry name" value="SH3"/>
    <property type="match status" value="1"/>
</dbReference>
<dbReference type="GO" id="GO:0005737">
    <property type="term" value="C:cytoplasm"/>
    <property type="evidence" value="ECO:0007669"/>
    <property type="project" value="UniProtKB-SubCell"/>
</dbReference>
<dbReference type="InterPro" id="IPR031160">
    <property type="entry name" value="F_BAR_dom"/>
</dbReference>
<dbReference type="SMART" id="SM00055">
    <property type="entry name" value="FCH"/>
    <property type="match status" value="1"/>
</dbReference>
<dbReference type="EMBL" id="AZBU02000004">
    <property type="protein sequence ID" value="TKR80330.1"/>
    <property type="molecule type" value="Genomic_DNA"/>
</dbReference>
<organism evidence="16 17">
    <name type="scientific">Steinernema carpocapsae</name>
    <name type="common">Entomopathogenic nematode</name>
    <dbReference type="NCBI Taxonomy" id="34508"/>
    <lineage>
        <taxon>Eukaryota</taxon>
        <taxon>Metazoa</taxon>
        <taxon>Ecdysozoa</taxon>
        <taxon>Nematoda</taxon>
        <taxon>Chromadorea</taxon>
        <taxon>Rhabditida</taxon>
        <taxon>Tylenchina</taxon>
        <taxon>Panagrolaimomorpha</taxon>
        <taxon>Strongyloidoidea</taxon>
        <taxon>Steinernematidae</taxon>
        <taxon>Steinernema</taxon>
    </lineage>
</organism>
<evidence type="ECO:0000256" key="10">
    <source>
        <dbReference type="PROSITE-ProRule" id="PRU00192"/>
    </source>
</evidence>
<reference evidence="16 17" key="2">
    <citation type="journal article" date="2019" name="G3 (Bethesda)">
        <title>Hybrid Assembly of the Genome of the Entomopathogenic Nematode Steinernema carpocapsae Identifies the X-Chromosome.</title>
        <authorList>
            <person name="Serra L."/>
            <person name="Macchietto M."/>
            <person name="Macias-Munoz A."/>
            <person name="McGill C.J."/>
            <person name="Rodriguez I.M."/>
            <person name="Rodriguez B."/>
            <person name="Murad R."/>
            <person name="Mortazavi A."/>
        </authorList>
    </citation>
    <scope>NUCLEOTIDE SEQUENCE [LARGE SCALE GENOMIC DNA]</scope>
    <source>
        <strain evidence="16 17">ALL</strain>
    </source>
</reference>
<dbReference type="InterPro" id="IPR011072">
    <property type="entry name" value="HR1_rho-bd"/>
</dbReference>
<evidence type="ECO:0000256" key="1">
    <source>
        <dbReference type="ARBA" id="ARBA00004236"/>
    </source>
</evidence>
<keyword evidence="8 11" id="KW-0175">Coiled coil</keyword>
<keyword evidence="6" id="KW-0963">Cytoplasm</keyword>
<evidence type="ECO:0008006" key="18">
    <source>
        <dbReference type="Google" id="ProtNLM"/>
    </source>
</evidence>
<dbReference type="Pfam" id="PF00018">
    <property type="entry name" value="SH3_1"/>
    <property type="match status" value="1"/>
</dbReference>
<keyword evidence="7" id="KW-0254">Endocytosis</keyword>
<dbReference type="AlphaFoldDB" id="A0A4U5NCP9"/>
<feature type="region of interest" description="Disordered" evidence="12">
    <location>
        <begin position="329"/>
        <end position="404"/>
    </location>
</feature>
<dbReference type="InterPro" id="IPR001452">
    <property type="entry name" value="SH3_domain"/>
</dbReference>
<feature type="compositionally biased region" description="Low complexity" evidence="12">
    <location>
        <begin position="502"/>
        <end position="511"/>
    </location>
</feature>
<evidence type="ECO:0000256" key="2">
    <source>
        <dbReference type="ARBA" id="ARBA00004496"/>
    </source>
</evidence>
<dbReference type="PROSITE" id="PS51860">
    <property type="entry name" value="REM_1"/>
    <property type="match status" value="1"/>
</dbReference>
<feature type="compositionally biased region" description="Polar residues" evidence="12">
    <location>
        <begin position="551"/>
        <end position="564"/>
    </location>
</feature>
<evidence type="ECO:0000256" key="11">
    <source>
        <dbReference type="PROSITE-ProRule" id="PRU01077"/>
    </source>
</evidence>
<feature type="domain" description="F-BAR" evidence="14">
    <location>
        <begin position="35"/>
        <end position="305"/>
    </location>
</feature>
<feature type="compositionally biased region" description="Low complexity" evidence="12">
    <location>
        <begin position="530"/>
        <end position="549"/>
    </location>
</feature>
<dbReference type="GO" id="GO:0007165">
    <property type="term" value="P:signal transduction"/>
    <property type="evidence" value="ECO:0007669"/>
    <property type="project" value="InterPro"/>
</dbReference>
<feature type="region of interest" description="Disordered" evidence="12">
    <location>
        <begin position="479"/>
        <end position="571"/>
    </location>
</feature>
<evidence type="ECO:0000256" key="5">
    <source>
        <dbReference type="ARBA" id="ARBA00022475"/>
    </source>
</evidence>
<evidence type="ECO:0000256" key="8">
    <source>
        <dbReference type="ARBA" id="ARBA00023054"/>
    </source>
</evidence>
<dbReference type="Pfam" id="PF00611">
    <property type="entry name" value="FCH"/>
    <property type="match status" value="1"/>
</dbReference>